<organism evidence="1 2">
    <name type="scientific">Candidatus Avipropionibacterium avicola</name>
    <dbReference type="NCBI Taxonomy" id="2840701"/>
    <lineage>
        <taxon>Bacteria</taxon>
        <taxon>Bacillati</taxon>
        <taxon>Actinomycetota</taxon>
        <taxon>Actinomycetes</taxon>
        <taxon>Propionibacteriales</taxon>
        <taxon>Propionibacteriaceae</taxon>
        <taxon>Propionibacteriaceae incertae sedis</taxon>
        <taxon>Candidatus Avipropionibacterium</taxon>
    </lineage>
</organism>
<name>A0A9D1KN52_9ACTN</name>
<dbReference type="Pfam" id="PF04978">
    <property type="entry name" value="MST"/>
    <property type="match status" value="1"/>
</dbReference>
<sequence>LWHLTRVQDDHVSDVAGHEQVWTSQGWYGRFGLPFPPEAHGYGHTTEEVGQVRGLSAEDLLGYHEAVHAHTVEVLSALDDGDHDRIVDTSWDPPVTVGVRLVSVIADDLEHVGQAAYLKGVLARRRRQAGAADGT</sequence>
<accession>A0A9D1KN52</accession>
<dbReference type="SUPFAM" id="SSF109854">
    <property type="entry name" value="DinB/YfiT-like putative metalloenzymes"/>
    <property type="match status" value="1"/>
</dbReference>
<dbReference type="InterPro" id="IPR007061">
    <property type="entry name" value="MST-like"/>
</dbReference>
<dbReference type="InterPro" id="IPR034660">
    <property type="entry name" value="DinB/YfiT-like"/>
</dbReference>
<dbReference type="Gene3D" id="1.20.120.450">
    <property type="entry name" value="dinb family like domain"/>
    <property type="match status" value="1"/>
</dbReference>
<dbReference type="Proteomes" id="UP000886842">
    <property type="component" value="Unassembled WGS sequence"/>
</dbReference>
<feature type="non-terminal residue" evidence="1">
    <location>
        <position position="1"/>
    </location>
</feature>
<dbReference type="AlphaFoldDB" id="A0A9D1KN52"/>
<reference evidence="1" key="1">
    <citation type="submission" date="2020-10" db="EMBL/GenBank/DDBJ databases">
        <authorList>
            <person name="Gilroy R."/>
        </authorList>
    </citation>
    <scope>NUCLEOTIDE SEQUENCE</scope>
    <source>
        <strain evidence="1">ChiGjej1B1-24693</strain>
    </source>
</reference>
<evidence type="ECO:0000313" key="1">
    <source>
        <dbReference type="EMBL" id="HIT74958.1"/>
    </source>
</evidence>
<gene>
    <name evidence="1" type="ORF">IAA98_05175</name>
</gene>
<dbReference type="EMBL" id="DVLP01000156">
    <property type="protein sequence ID" value="HIT74958.1"/>
    <property type="molecule type" value="Genomic_DNA"/>
</dbReference>
<reference evidence="1" key="2">
    <citation type="journal article" date="2021" name="PeerJ">
        <title>Extensive microbial diversity within the chicken gut microbiome revealed by metagenomics and culture.</title>
        <authorList>
            <person name="Gilroy R."/>
            <person name="Ravi A."/>
            <person name="Getino M."/>
            <person name="Pursley I."/>
            <person name="Horton D.L."/>
            <person name="Alikhan N.F."/>
            <person name="Baker D."/>
            <person name="Gharbi K."/>
            <person name="Hall N."/>
            <person name="Watson M."/>
            <person name="Adriaenssens E.M."/>
            <person name="Foster-Nyarko E."/>
            <person name="Jarju S."/>
            <person name="Secka A."/>
            <person name="Antonio M."/>
            <person name="Oren A."/>
            <person name="Chaudhuri R.R."/>
            <person name="La Ragione R."/>
            <person name="Hildebrand F."/>
            <person name="Pallen M.J."/>
        </authorList>
    </citation>
    <scope>NUCLEOTIDE SEQUENCE</scope>
    <source>
        <strain evidence="1">ChiGjej1B1-24693</strain>
    </source>
</reference>
<dbReference type="NCBIfam" id="NF047843">
    <property type="entry name" value="MST_Rv0443"/>
    <property type="match status" value="1"/>
</dbReference>
<proteinExistence type="predicted"/>
<comment type="caution">
    <text evidence="1">The sequence shown here is derived from an EMBL/GenBank/DDBJ whole genome shotgun (WGS) entry which is preliminary data.</text>
</comment>
<evidence type="ECO:0000313" key="2">
    <source>
        <dbReference type="Proteomes" id="UP000886842"/>
    </source>
</evidence>
<protein>
    <submittedName>
        <fullName evidence="1">DUF664 domain-containing protein</fullName>
    </submittedName>
</protein>